<organism evidence="1 2">
    <name type="scientific">Streptomyces noursei</name>
    <name type="common">Streptomyces albulus</name>
    <dbReference type="NCBI Taxonomy" id="1971"/>
    <lineage>
        <taxon>Bacteria</taxon>
        <taxon>Bacillati</taxon>
        <taxon>Actinomycetota</taxon>
        <taxon>Actinomycetes</taxon>
        <taxon>Kitasatosporales</taxon>
        <taxon>Streptomycetaceae</taxon>
        <taxon>Streptomyces</taxon>
    </lineage>
</organism>
<dbReference type="AlphaFoldDB" id="A0A2N8P447"/>
<evidence type="ECO:0000313" key="1">
    <source>
        <dbReference type="EMBL" id="PNE35786.1"/>
    </source>
</evidence>
<proteinExistence type="predicted"/>
<dbReference type="EMBL" id="LJSN01000007">
    <property type="protein sequence ID" value="PNE35786.1"/>
    <property type="molecule type" value="Genomic_DNA"/>
</dbReference>
<keyword evidence="2" id="KW-1185">Reference proteome</keyword>
<evidence type="ECO:0000313" key="2">
    <source>
        <dbReference type="Proteomes" id="UP000236047"/>
    </source>
</evidence>
<accession>A0A2N8P447</accession>
<reference evidence="2" key="1">
    <citation type="submission" date="2015-09" db="EMBL/GenBank/DDBJ databases">
        <authorList>
            <person name="Graham D.E."/>
            <person name="Mahan K.M."/>
            <person name="Klingeman D.M."/>
            <person name="Fida T."/>
            <person name="Giannone R.J."/>
            <person name="Hettich R.L."/>
            <person name="Parry R.J."/>
            <person name="Spain J.C."/>
        </authorList>
    </citation>
    <scope>NUCLEOTIDE SEQUENCE [LARGE SCALE GENOMIC DNA]</scope>
    <source>
        <strain evidence="2">JCM 4701</strain>
    </source>
</reference>
<sequence length="202" mass="22859">MNATTRQDVPTLLGEIGRLRTELDRVASDRYRWMRRYYEEAGTYWDAELPPGGECCAECGQPVESEPCPEHNPRAVVEQLRARVVELEQARAEGDYVALPWAFLLDDEDLHEFLGDLVAVAFNRWRWDPEVPDTETLRRVEKVCTTWRLIGEAQHAHNTAPGPDMVVPAAYYHMQQAAQAAQAAEEARQQAAALQAQQAEAQ</sequence>
<protein>
    <submittedName>
        <fullName evidence="1">Uncharacterized protein</fullName>
    </submittedName>
</protein>
<dbReference type="Proteomes" id="UP000236047">
    <property type="component" value="Unassembled WGS sequence"/>
</dbReference>
<name>A0A2N8P447_STRNR</name>
<dbReference type="RefSeq" id="WP_102927060.1">
    <property type="nucleotide sequence ID" value="NZ_LJSN01000007.1"/>
</dbReference>
<gene>
    <name evidence="1" type="ORF">AOB60_43155</name>
</gene>
<comment type="caution">
    <text evidence="1">The sequence shown here is derived from an EMBL/GenBank/DDBJ whole genome shotgun (WGS) entry which is preliminary data.</text>
</comment>